<dbReference type="GO" id="GO:0003838">
    <property type="term" value="F:sterol 24-C-methyltransferase activity"/>
    <property type="evidence" value="ECO:0007669"/>
    <property type="project" value="TreeGrafter"/>
</dbReference>
<dbReference type="CDD" id="cd14727">
    <property type="entry name" value="ChanN-like"/>
    <property type="match status" value="1"/>
</dbReference>
<dbReference type="InterPro" id="IPR007314">
    <property type="entry name" value="Cofac_haem-bd_dom"/>
</dbReference>
<dbReference type="InterPro" id="IPR029063">
    <property type="entry name" value="SAM-dependent_MTases_sf"/>
</dbReference>
<dbReference type="GO" id="GO:0006696">
    <property type="term" value="P:ergosterol biosynthetic process"/>
    <property type="evidence" value="ECO:0007669"/>
    <property type="project" value="TreeGrafter"/>
</dbReference>
<accession>A0A9N8H9N2</accession>
<dbReference type="CDD" id="cd02440">
    <property type="entry name" value="AdoMet_MTases"/>
    <property type="match status" value="1"/>
</dbReference>
<dbReference type="EMBL" id="CAICTM010000212">
    <property type="protein sequence ID" value="CAB9504897.1"/>
    <property type="molecule type" value="Genomic_DNA"/>
</dbReference>
<organism evidence="4 5">
    <name type="scientific">Seminavis robusta</name>
    <dbReference type="NCBI Taxonomy" id="568900"/>
    <lineage>
        <taxon>Eukaryota</taxon>
        <taxon>Sar</taxon>
        <taxon>Stramenopiles</taxon>
        <taxon>Ochrophyta</taxon>
        <taxon>Bacillariophyta</taxon>
        <taxon>Bacillariophyceae</taxon>
        <taxon>Bacillariophycidae</taxon>
        <taxon>Naviculales</taxon>
        <taxon>Naviculaceae</taxon>
        <taxon>Seminavis</taxon>
    </lineage>
</organism>
<keyword evidence="5" id="KW-1185">Reference proteome</keyword>
<evidence type="ECO:0000313" key="5">
    <source>
        <dbReference type="Proteomes" id="UP001153069"/>
    </source>
</evidence>
<dbReference type="PANTHER" id="PTHR44068:SF4">
    <property type="entry name" value="S-ADENOSYL-METHIONINE-STEROL-C-METHYLTRANSFERAS (AFU_ORTHOLOGUE AFUA_4G09190)"/>
    <property type="match status" value="1"/>
</dbReference>
<sequence>MSNSRFLFQNGGFFHRLVGARGSASATLPSSHHNKDQQDAASTGSTSGQQPSSWLRKKPSNLGLVFHDAAAAKEIATSAKLVFFGEIHSRPPIIAFQRMVQNAMATTNSTNDEGGTLHVVMEHFSFDMQPLLEDYQNDKITFEELVQRYDQIGTEHHDLMPYQDLLEDAKRLHHNNNNKQKRRVQLHAGFLSRTYARQLMKEGPDVALQTAAHWLPTHPKLAGTEEHYNIFESLLTGRKLMTSITPPDDRFRPIFQAQLLKDVAMAHKIHNLLLTKQQSESGNSKQSDDRILVLLGNGHCLGYCGVPERVLEQHPELVSETCVIASHRYEQEEEYGIGDKNNESMFLKDHSIRGTLNLADYVYVYREEQDEEEQQQPPTTKQSFVKEETRMAYNKVGESAHIPGNAAKAMAIMKAMHYTDQQIAIAGNDVYNFQGVGNPHRHANIQPGDVVLDVGSGLGIDSFLAQHAATRTGFVLGVDISATQVRHAQACAQRRGCHERMRFVTADMESIPLPDASVDVVISNGAFCLAPNKAQAFREVYRVFKPGGRISICTTTTREESKLEPGVSWPVCMKMFVPMKDIEPMCQTIGFVNVGVDDSDSSMSMELPVEVMDENPNSPGQRNKVHANAAEFMHLEEYDMDAICARVCVVAEKPHDVD</sequence>
<keyword evidence="4" id="KW-0808">Transferase</keyword>
<proteinExistence type="predicted"/>
<evidence type="ECO:0000313" key="4">
    <source>
        <dbReference type="EMBL" id="CAB9504897.1"/>
    </source>
</evidence>
<keyword evidence="4" id="KW-0489">Methyltransferase</keyword>
<dbReference type="AlphaFoldDB" id="A0A9N8H9N2"/>
<comment type="caution">
    <text evidence="4">The sequence shown here is derived from an EMBL/GenBank/DDBJ whole genome shotgun (WGS) entry which is preliminary data.</text>
</comment>
<dbReference type="GO" id="GO:0032259">
    <property type="term" value="P:methylation"/>
    <property type="evidence" value="ECO:0007669"/>
    <property type="project" value="UniProtKB-KW"/>
</dbReference>
<protein>
    <submittedName>
        <fullName evidence="4">Arsenite methyltransferase</fullName>
    </submittedName>
</protein>
<dbReference type="InterPro" id="IPR025714">
    <property type="entry name" value="Methyltranfer_dom"/>
</dbReference>
<dbReference type="SUPFAM" id="SSF159501">
    <property type="entry name" value="EreA/ChaN-like"/>
    <property type="match status" value="1"/>
</dbReference>
<feature type="domain" description="Haem-binding uptake Tiki superfamily ChaN" evidence="2">
    <location>
        <begin position="77"/>
        <end position="310"/>
    </location>
</feature>
<dbReference type="GO" id="GO:0005783">
    <property type="term" value="C:endoplasmic reticulum"/>
    <property type="evidence" value="ECO:0007669"/>
    <property type="project" value="TreeGrafter"/>
</dbReference>
<feature type="region of interest" description="Disordered" evidence="1">
    <location>
        <begin position="24"/>
        <end position="54"/>
    </location>
</feature>
<feature type="domain" description="Methyltransferase" evidence="3">
    <location>
        <begin position="446"/>
        <end position="559"/>
    </location>
</feature>
<dbReference type="PANTHER" id="PTHR44068">
    <property type="entry name" value="ZGC:194242"/>
    <property type="match status" value="1"/>
</dbReference>
<feature type="compositionally biased region" description="Low complexity" evidence="1">
    <location>
        <begin position="42"/>
        <end position="53"/>
    </location>
</feature>
<evidence type="ECO:0000256" key="1">
    <source>
        <dbReference type="SAM" id="MobiDB-lite"/>
    </source>
</evidence>
<gene>
    <name evidence="4" type="ORF">SEMRO_213_G088260.1</name>
</gene>
<dbReference type="SUPFAM" id="SSF53335">
    <property type="entry name" value="S-adenosyl-L-methionine-dependent methyltransferases"/>
    <property type="match status" value="1"/>
</dbReference>
<reference evidence="4" key="1">
    <citation type="submission" date="2020-06" db="EMBL/GenBank/DDBJ databases">
        <authorList>
            <consortium name="Plant Systems Biology data submission"/>
        </authorList>
    </citation>
    <scope>NUCLEOTIDE SEQUENCE</scope>
    <source>
        <strain evidence="4">D6</strain>
    </source>
</reference>
<dbReference type="Gene3D" id="3.40.50.150">
    <property type="entry name" value="Vaccinia Virus protein VP39"/>
    <property type="match status" value="1"/>
</dbReference>
<dbReference type="InterPro" id="IPR050447">
    <property type="entry name" value="Erg6_SMT_methyltransf"/>
</dbReference>
<dbReference type="Pfam" id="PF04187">
    <property type="entry name" value="Cofac_haem_bdg"/>
    <property type="match status" value="1"/>
</dbReference>
<name>A0A9N8H9N2_9STRA</name>
<dbReference type="Gene3D" id="3.40.50.11550">
    <property type="match status" value="1"/>
</dbReference>
<dbReference type="Pfam" id="PF13847">
    <property type="entry name" value="Methyltransf_31"/>
    <property type="match status" value="1"/>
</dbReference>
<dbReference type="Proteomes" id="UP001153069">
    <property type="component" value="Unassembled WGS sequence"/>
</dbReference>
<dbReference type="OrthoDB" id="8300214at2759"/>
<evidence type="ECO:0000259" key="3">
    <source>
        <dbReference type="Pfam" id="PF13847"/>
    </source>
</evidence>
<evidence type="ECO:0000259" key="2">
    <source>
        <dbReference type="Pfam" id="PF04187"/>
    </source>
</evidence>